<gene>
    <name evidence="1" type="ORF">GCM10023149_52770</name>
</gene>
<organism evidence="1 2">
    <name type="scientific">Mucilaginibacter gynuensis</name>
    <dbReference type="NCBI Taxonomy" id="1302236"/>
    <lineage>
        <taxon>Bacteria</taxon>
        <taxon>Pseudomonadati</taxon>
        <taxon>Bacteroidota</taxon>
        <taxon>Sphingobacteriia</taxon>
        <taxon>Sphingobacteriales</taxon>
        <taxon>Sphingobacteriaceae</taxon>
        <taxon>Mucilaginibacter</taxon>
    </lineage>
</organism>
<accession>A0ABP8HMD3</accession>
<name>A0ABP8HMD3_9SPHI</name>
<evidence type="ECO:0000313" key="2">
    <source>
        <dbReference type="Proteomes" id="UP001500582"/>
    </source>
</evidence>
<reference evidence="2" key="1">
    <citation type="journal article" date="2019" name="Int. J. Syst. Evol. Microbiol.">
        <title>The Global Catalogue of Microorganisms (GCM) 10K type strain sequencing project: providing services to taxonomists for standard genome sequencing and annotation.</title>
        <authorList>
            <consortium name="The Broad Institute Genomics Platform"/>
            <consortium name="The Broad Institute Genome Sequencing Center for Infectious Disease"/>
            <person name="Wu L."/>
            <person name="Ma J."/>
        </authorList>
    </citation>
    <scope>NUCLEOTIDE SEQUENCE [LARGE SCALE GENOMIC DNA]</scope>
    <source>
        <strain evidence="2">JCM 17705</strain>
    </source>
</reference>
<sequence length="140" mass="15829">MSQSGGGKNAFTETFIHNVANKPTTRLELTHLKNSVNGVFYSYDKLSDGTLIYYHSQLKNLSINKQHIRFSLLKYTISGKPFQNGVKKQELYIKDKSKIPALLLFPQNFSGVVSSVGLKLRRTSTLHDSASDEFVFIKKE</sequence>
<dbReference type="EMBL" id="BAABFT010000027">
    <property type="protein sequence ID" value="GAA4340929.1"/>
    <property type="molecule type" value="Genomic_DNA"/>
</dbReference>
<evidence type="ECO:0000313" key="1">
    <source>
        <dbReference type="EMBL" id="GAA4340929.1"/>
    </source>
</evidence>
<dbReference type="Proteomes" id="UP001500582">
    <property type="component" value="Unassembled WGS sequence"/>
</dbReference>
<comment type="caution">
    <text evidence="1">The sequence shown here is derived from an EMBL/GenBank/DDBJ whole genome shotgun (WGS) entry which is preliminary data.</text>
</comment>
<proteinExistence type="predicted"/>
<protein>
    <submittedName>
        <fullName evidence="1">Uncharacterized protein</fullName>
    </submittedName>
</protein>
<keyword evidence="2" id="KW-1185">Reference proteome</keyword>